<dbReference type="GO" id="GO:0008360">
    <property type="term" value="P:regulation of cell shape"/>
    <property type="evidence" value="ECO:0007669"/>
    <property type="project" value="UniProtKB-KW"/>
</dbReference>
<evidence type="ECO:0000256" key="2">
    <source>
        <dbReference type="ARBA" id="ARBA00022679"/>
    </source>
</evidence>
<keyword evidence="4" id="KW-0573">Peptidoglycan synthesis</keyword>
<dbReference type="Gene3D" id="2.40.440.10">
    <property type="entry name" value="L,D-transpeptidase catalytic domain-like"/>
    <property type="match status" value="1"/>
</dbReference>
<evidence type="ECO:0000313" key="7">
    <source>
        <dbReference type="EMBL" id="CAB4712394.1"/>
    </source>
</evidence>
<proteinExistence type="predicted"/>
<evidence type="ECO:0000313" key="10">
    <source>
        <dbReference type="EMBL" id="CAB4855832.1"/>
    </source>
</evidence>
<name>A0A6J6YNP2_9ZZZZ</name>
<dbReference type="InterPro" id="IPR038063">
    <property type="entry name" value="Transpep_catalytic_dom"/>
</dbReference>
<dbReference type="AlphaFoldDB" id="A0A6J6YNP2"/>
<keyword evidence="3" id="KW-0133">Cell shape</keyword>
<reference evidence="9" key="1">
    <citation type="submission" date="2020-05" db="EMBL/GenBank/DDBJ databases">
        <authorList>
            <person name="Chiriac C."/>
            <person name="Salcher M."/>
            <person name="Ghai R."/>
            <person name="Kavagutti S V."/>
        </authorList>
    </citation>
    <scope>NUCLEOTIDE SEQUENCE</scope>
</reference>
<dbReference type="GO" id="GO:0071972">
    <property type="term" value="F:peptidoglycan L,D-transpeptidase activity"/>
    <property type="evidence" value="ECO:0007669"/>
    <property type="project" value="TreeGrafter"/>
</dbReference>
<accession>A0A6J6YNP2</accession>
<dbReference type="PANTHER" id="PTHR30582">
    <property type="entry name" value="L,D-TRANSPEPTIDASE"/>
    <property type="match status" value="1"/>
</dbReference>
<protein>
    <submittedName>
        <fullName evidence="9">Unannotated protein</fullName>
    </submittedName>
</protein>
<dbReference type="Gene3D" id="1.10.101.10">
    <property type="entry name" value="PGBD-like superfamily/PGBD"/>
    <property type="match status" value="1"/>
</dbReference>
<dbReference type="EMBL" id="CAEZZP010000003">
    <property type="protein sequence ID" value="CAB4761115.1"/>
    <property type="molecule type" value="Genomic_DNA"/>
</dbReference>
<dbReference type="EMBL" id="CAFAAL010000106">
    <property type="protein sequence ID" value="CAB4809884.1"/>
    <property type="molecule type" value="Genomic_DNA"/>
</dbReference>
<dbReference type="EMBL" id="CAFBLJ010000003">
    <property type="protein sequence ID" value="CAB4855832.1"/>
    <property type="molecule type" value="Genomic_DNA"/>
</dbReference>
<gene>
    <name evidence="7" type="ORF">UFOPK2658_00484</name>
    <name evidence="8" type="ORF">UFOPK2880_00114</name>
    <name evidence="9" type="ORF">UFOPK3004_01164</name>
    <name evidence="10" type="ORF">UFOPK3304_00113</name>
    <name evidence="11" type="ORF">UFOPK4134_01287</name>
</gene>
<dbReference type="SUPFAM" id="SSF47090">
    <property type="entry name" value="PGBD-like"/>
    <property type="match status" value="1"/>
</dbReference>
<evidence type="ECO:0000313" key="8">
    <source>
        <dbReference type="EMBL" id="CAB4761115.1"/>
    </source>
</evidence>
<dbReference type="EMBL" id="CAFBPS010000107">
    <property type="protein sequence ID" value="CAB5033899.1"/>
    <property type="molecule type" value="Genomic_DNA"/>
</dbReference>
<dbReference type="EMBL" id="CAEZYH010000011">
    <property type="protein sequence ID" value="CAB4712394.1"/>
    <property type="molecule type" value="Genomic_DNA"/>
</dbReference>
<dbReference type="InterPro" id="IPR036366">
    <property type="entry name" value="PGBDSf"/>
</dbReference>
<dbReference type="UniPathway" id="UPA00219"/>
<evidence type="ECO:0000256" key="3">
    <source>
        <dbReference type="ARBA" id="ARBA00022960"/>
    </source>
</evidence>
<evidence type="ECO:0000256" key="4">
    <source>
        <dbReference type="ARBA" id="ARBA00022984"/>
    </source>
</evidence>
<organism evidence="9">
    <name type="scientific">freshwater metagenome</name>
    <dbReference type="NCBI Taxonomy" id="449393"/>
    <lineage>
        <taxon>unclassified sequences</taxon>
        <taxon>metagenomes</taxon>
        <taxon>ecological metagenomes</taxon>
    </lineage>
</organism>
<evidence type="ECO:0000259" key="6">
    <source>
        <dbReference type="PROSITE" id="PS52029"/>
    </source>
</evidence>
<dbReference type="PROSITE" id="PS52029">
    <property type="entry name" value="LD_TPASE"/>
    <property type="match status" value="1"/>
</dbReference>
<dbReference type="GO" id="GO:0005576">
    <property type="term" value="C:extracellular region"/>
    <property type="evidence" value="ECO:0007669"/>
    <property type="project" value="TreeGrafter"/>
</dbReference>
<dbReference type="GO" id="GO:0018104">
    <property type="term" value="P:peptidoglycan-protein cross-linking"/>
    <property type="evidence" value="ECO:0007669"/>
    <property type="project" value="TreeGrafter"/>
</dbReference>
<dbReference type="InterPro" id="IPR002477">
    <property type="entry name" value="Peptidoglycan-bd-like"/>
</dbReference>
<comment type="pathway">
    <text evidence="1">Cell wall biogenesis; peptidoglycan biosynthesis.</text>
</comment>
<keyword evidence="2" id="KW-0808">Transferase</keyword>
<evidence type="ECO:0000256" key="1">
    <source>
        <dbReference type="ARBA" id="ARBA00004752"/>
    </source>
</evidence>
<dbReference type="SUPFAM" id="SSF141523">
    <property type="entry name" value="L,D-transpeptidase catalytic domain-like"/>
    <property type="match status" value="1"/>
</dbReference>
<dbReference type="GO" id="GO:0071555">
    <property type="term" value="P:cell wall organization"/>
    <property type="evidence" value="ECO:0007669"/>
    <property type="project" value="UniProtKB-KW"/>
</dbReference>
<evidence type="ECO:0000313" key="9">
    <source>
        <dbReference type="EMBL" id="CAB4809884.1"/>
    </source>
</evidence>
<sequence>MTPLVAVGRNDGLETARIQERLLELGFWLMLVDGDFGGTTKQAVMAFQKNVGLEATASVDQATADALTLATIRAVGQSNEPGTSVEVDKDKQVLFIMNSGKLLWALNISTGSGQYFLEMNQNDLVTWETGRSLTPSGHYKINREKADGWWDGDLGQIYRPKYFNGGIAIHGSMKIPNYPASHGCVRVSTQAMDMIWASGLLPKKTPVWVYGNDIEAEGEPPVVPTTTTTTTLPVDPNLTTTIAPA</sequence>
<dbReference type="CDD" id="cd16913">
    <property type="entry name" value="YkuD_like"/>
    <property type="match status" value="1"/>
</dbReference>
<dbReference type="InterPro" id="IPR036365">
    <property type="entry name" value="PGBD-like_sf"/>
</dbReference>
<dbReference type="PANTHER" id="PTHR30582:SF2">
    <property type="entry name" value="L,D-TRANSPEPTIDASE YCIB-RELATED"/>
    <property type="match status" value="1"/>
</dbReference>
<dbReference type="Pfam" id="PF03734">
    <property type="entry name" value="YkuD"/>
    <property type="match status" value="1"/>
</dbReference>
<dbReference type="GO" id="GO:0016740">
    <property type="term" value="F:transferase activity"/>
    <property type="evidence" value="ECO:0007669"/>
    <property type="project" value="UniProtKB-KW"/>
</dbReference>
<dbReference type="InterPro" id="IPR050979">
    <property type="entry name" value="LD-transpeptidase"/>
</dbReference>
<keyword evidence="5" id="KW-0961">Cell wall biogenesis/degradation</keyword>
<evidence type="ECO:0000256" key="5">
    <source>
        <dbReference type="ARBA" id="ARBA00023316"/>
    </source>
</evidence>
<evidence type="ECO:0000313" key="11">
    <source>
        <dbReference type="EMBL" id="CAB5033899.1"/>
    </source>
</evidence>
<feature type="domain" description="L,D-TPase catalytic" evidence="6">
    <location>
        <begin position="83"/>
        <end position="210"/>
    </location>
</feature>
<dbReference type="Pfam" id="PF01471">
    <property type="entry name" value="PG_binding_1"/>
    <property type="match status" value="1"/>
</dbReference>
<dbReference type="InterPro" id="IPR005490">
    <property type="entry name" value="LD_TPept_cat_dom"/>
</dbReference>